<protein>
    <submittedName>
        <fullName evidence="1">DUF2332 domain-containing protein</fullName>
    </submittedName>
</protein>
<dbReference type="AlphaFoldDB" id="A0A398BD89"/>
<keyword evidence="2" id="KW-1185">Reference proteome</keyword>
<reference evidence="1 2" key="1">
    <citation type="submission" date="2018-08" db="EMBL/GenBank/DDBJ databases">
        <title>Bacillus jemisoniae sp. nov., Bacillus chryseoplanitiae sp. nov., Bacillus resnikiae sp. nov., and Bacillus frankliniae sp. nov., isolated from Viking spacecraft and associated surfaces.</title>
        <authorList>
            <person name="Seuylemezian A."/>
            <person name="Vaishampayan P."/>
        </authorList>
    </citation>
    <scope>NUCLEOTIDE SEQUENCE [LARGE SCALE GENOMIC DNA]</scope>
    <source>
        <strain evidence="1 2">JJ-247</strain>
    </source>
</reference>
<accession>A0A398BD89</accession>
<dbReference type="Pfam" id="PF10094">
    <property type="entry name" value="DUF2332"/>
    <property type="match status" value="1"/>
</dbReference>
<dbReference type="OrthoDB" id="9789360at2"/>
<dbReference type="Proteomes" id="UP000265816">
    <property type="component" value="Unassembled WGS sequence"/>
</dbReference>
<organism evidence="1 2">
    <name type="scientific">Mesobacillus zeae</name>
    <dbReference type="NCBI Taxonomy" id="1917180"/>
    <lineage>
        <taxon>Bacteria</taxon>
        <taxon>Bacillati</taxon>
        <taxon>Bacillota</taxon>
        <taxon>Bacilli</taxon>
        <taxon>Bacillales</taxon>
        <taxon>Bacillaceae</taxon>
        <taxon>Mesobacillus</taxon>
    </lineage>
</organism>
<evidence type="ECO:0000313" key="2">
    <source>
        <dbReference type="Proteomes" id="UP000265816"/>
    </source>
</evidence>
<comment type="caution">
    <text evidence="1">The sequence shown here is derived from an EMBL/GenBank/DDBJ whole genome shotgun (WGS) entry which is preliminary data.</text>
</comment>
<dbReference type="InterPro" id="IPR011200">
    <property type="entry name" value="UCP012608"/>
</dbReference>
<name>A0A398BD89_9BACI</name>
<gene>
    <name evidence="1" type="ORF">D1970_04550</name>
</gene>
<dbReference type="PIRSF" id="PIRSF012608">
    <property type="entry name" value="UCP012608"/>
    <property type="match status" value="1"/>
</dbReference>
<sequence>MNISKLSETFRNFAEIECKGSSPLYERLSIDISADREMLQFASSARRGQPVPNLLFGSVHFLLQKGSESPLREYFGSLTENPRTPDGQAFHHFKQFCMKNEGDVRTILQTKLVQTNEVRRCSYLYPIFCYIQSLIDQPLALIEIGTSAGFQLLFDQYKYSYDCGETYGNPSSNVMITSEIKGEGRPILGMSTPQVASRIGVDLRVNDFSSDEDELWLESLIWPEHQERRKLFKQAAKIVQEHELKLIEGNGVELLLEISREVPKDEALCVFHTHVANQMSLKSKIGLLETVSEIGKERDIFHIYNNIQDRNLHLDSYISGKEVARTIGKTDGHGRWFTWEGLPSIKNR</sequence>
<dbReference type="EMBL" id="QWVT01000008">
    <property type="protein sequence ID" value="RID88105.1"/>
    <property type="molecule type" value="Genomic_DNA"/>
</dbReference>
<evidence type="ECO:0000313" key="1">
    <source>
        <dbReference type="EMBL" id="RID88105.1"/>
    </source>
</evidence>
<dbReference type="RefSeq" id="WP_119111674.1">
    <property type="nucleotide sequence ID" value="NZ_CBCSEO010000001.1"/>
</dbReference>
<proteinExistence type="predicted"/>